<dbReference type="GO" id="GO:0005543">
    <property type="term" value="F:phospholipid binding"/>
    <property type="evidence" value="ECO:0007669"/>
    <property type="project" value="TreeGrafter"/>
</dbReference>
<keyword evidence="2" id="KW-0812">Transmembrane</keyword>
<dbReference type="Pfam" id="PF02470">
    <property type="entry name" value="MlaD"/>
    <property type="match status" value="1"/>
</dbReference>
<evidence type="ECO:0000313" key="5">
    <source>
        <dbReference type="Proteomes" id="UP000253940"/>
    </source>
</evidence>
<dbReference type="NCBIfam" id="TIGR04430">
    <property type="entry name" value="OM_asym_MlaD"/>
    <property type="match status" value="1"/>
</dbReference>
<dbReference type="KEGG" id="mbah:HYN46_12525"/>
<dbReference type="EMBL" id="CP031222">
    <property type="protein sequence ID" value="AXI03583.1"/>
    <property type="molecule type" value="Genomic_DNA"/>
</dbReference>
<name>A0A345P8H4_9GAMM</name>
<dbReference type="InterPro" id="IPR003399">
    <property type="entry name" value="Mce/MlaD"/>
</dbReference>
<evidence type="ECO:0000256" key="1">
    <source>
        <dbReference type="SAM" id="MobiDB-lite"/>
    </source>
</evidence>
<dbReference type="InterPro" id="IPR030970">
    <property type="entry name" value="ABC_MlaD"/>
</dbReference>
<evidence type="ECO:0000313" key="4">
    <source>
        <dbReference type="EMBL" id="AXI03583.1"/>
    </source>
</evidence>
<dbReference type="PANTHER" id="PTHR33371:SF4">
    <property type="entry name" value="INTERMEMBRANE PHOSPHOLIPID TRANSPORT SYSTEM BINDING PROTEIN MLAD"/>
    <property type="match status" value="1"/>
</dbReference>
<proteinExistence type="predicted"/>
<keyword evidence="2" id="KW-0472">Membrane</keyword>
<dbReference type="GO" id="GO:0005548">
    <property type="term" value="F:phospholipid transporter activity"/>
    <property type="evidence" value="ECO:0007669"/>
    <property type="project" value="TreeGrafter"/>
</dbReference>
<protein>
    <submittedName>
        <fullName evidence="4">Outer membrane lipid asymmetry maintenance protein MlaD</fullName>
    </submittedName>
</protein>
<evidence type="ECO:0000259" key="3">
    <source>
        <dbReference type="Pfam" id="PF02470"/>
    </source>
</evidence>
<feature type="domain" description="Mce/MlaD" evidence="3">
    <location>
        <begin position="39"/>
        <end position="116"/>
    </location>
</feature>
<dbReference type="AlphaFoldDB" id="A0A345P8H4"/>
<reference evidence="4 5" key="1">
    <citation type="submission" date="2018-07" db="EMBL/GenBank/DDBJ databases">
        <title>Genome sequencing of Moraxellaceae gen. HYN0046.</title>
        <authorList>
            <person name="Kim M."/>
            <person name="Yi H."/>
        </authorList>
    </citation>
    <scope>NUCLEOTIDE SEQUENCE [LARGE SCALE GENOMIC DNA]</scope>
    <source>
        <strain evidence="4 5">HYN0046</strain>
    </source>
</reference>
<dbReference type="Proteomes" id="UP000253940">
    <property type="component" value="Chromosome"/>
</dbReference>
<keyword evidence="5" id="KW-1185">Reference proteome</keyword>
<feature type="transmembrane region" description="Helical" evidence="2">
    <location>
        <begin position="6"/>
        <end position="26"/>
    </location>
</feature>
<feature type="region of interest" description="Disordered" evidence="1">
    <location>
        <begin position="154"/>
        <end position="176"/>
    </location>
</feature>
<keyword evidence="2" id="KW-1133">Transmembrane helix</keyword>
<dbReference type="OrthoDB" id="9788420at2"/>
<organism evidence="4 5">
    <name type="scientific">Aquirhabdus parva</name>
    <dbReference type="NCBI Taxonomy" id="2283318"/>
    <lineage>
        <taxon>Bacteria</taxon>
        <taxon>Pseudomonadati</taxon>
        <taxon>Pseudomonadota</taxon>
        <taxon>Gammaproteobacteria</taxon>
        <taxon>Moraxellales</taxon>
        <taxon>Moraxellaceae</taxon>
        <taxon>Aquirhabdus</taxon>
    </lineage>
</organism>
<sequence length="176" mass="18266">MRTRGAEFGVGIFIILTIAAIFFLALRVSGLLSEIDKGGYTVTAHFQNIGGLTPRAKVTLSGVVIGRVTNIALDPKRLDAVVTMQINNSMKEISTDSTASILTEGLIGGQYIGISVGADDTMLKEGSEIEQTQSALVLEDLISKFLFSKATEPTPGATGAASAPAATAKAATSDAF</sequence>
<accession>A0A345P8H4</accession>
<dbReference type="PANTHER" id="PTHR33371">
    <property type="entry name" value="INTERMEMBRANE PHOSPHOLIPID TRANSPORT SYSTEM BINDING PROTEIN MLAD-RELATED"/>
    <property type="match status" value="1"/>
</dbReference>
<evidence type="ECO:0000256" key="2">
    <source>
        <dbReference type="SAM" id="Phobius"/>
    </source>
</evidence>
<gene>
    <name evidence="4" type="primary">mlaD</name>
    <name evidence="4" type="ORF">HYN46_12525</name>
</gene>
<dbReference type="InterPro" id="IPR052336">
    <property type="entry name" value="MlaD_Phospholipid_Transporter"/>
</dbReference>